<name>A0AAW0IYR2_MYOGA</name>
<dbReference type="PANTHER" id="PTHR14403:SF6">
    <property type="entry name" value="PRO-FMRFAMIDE-RELATED NEUROPEPTIDE VF"/>
    <property type="match status" value="1"/>
</dbReference>
<evidence type="ECO:0000256" key="4">
    <source>
        <dbReference type="ARBA" id="ARBA00022525"/>
    </source>
</evidence>
<gene>
    <name evidence="11" type="ORF">U0070_008374</name>
</gene>
<dbReference type="GO" id="GO:0005576">
    <property type="term" value="C:extracellular region"/>
    <property type="evidence" value="ECO:0007669"/>
    <property type="project" value="UniProtKB-SubCell"/>
</dbReference>
<keyword evidence="12" id="KW-1185">Reference proteome</keyword>
<dbReference type="Proteomes" id="UP001488838">
    <property type="component" value="Unassembled WGS sequence"/>
</dbReference>
<dbReference type="GO" id="GO:0007218">
    <property type="term" value="P:neuropeptide signaling pathway"/>
    <property type="evidence" value="ECO:0007669"/>
    <property type="project" value="UniProtKB-KW"/>
</dbReference>
<organism evidence="11 12">
    <name type="scientific">Myodes glareolus</name>
    <name type="common">Bank vole</name>
    <name type="synonym">Clethrionomys glareolus</name>
    <dbReference type="NCBI Taxonomy" id="447135"/>
    <lineage>
        <taxon>Eukaryota</taxon>
        <taxon>Metazoa</taxon>
        <taxon>Chordata</taxon>
        <taxon>Craniata</taxon>
        <taxon>Vertebrata</taxon>
        <taxon>Euteleostomi</taxon>
        <taxon>Mammalia</taxon>
        <taxon>Eutheria</taxon>
        <taxon>Euarchontoglires</taxon>
        <taxon>Glires</taxon>
        <taxon>Rodentia</taxon>
        <taxon>Myomorpha</taxon>
        <taxon>Muroidea</taxon>
        <taxon>Cricetidae</taxon>
        <taxon>Arvicolinae</taxon>
        <taxon>Myodes</taxon>
    </lineage>
</organism>
<evidence type="ECO:0000256" key="3">
    <source>
        <dbReference type="ARBA" id="ARBA00020574"/>
    </source>
</evidence>
<evidence type="ECO:0000256" key="7">
    <source>
        <dbReference type="ARBA" id="ARBA00023320"/>
    </source>
</evidence>
<comment type="subcellular location">
    <subcellularLocation>
        <location evidence="1">Secreted</location>
    </subcellularLocation>
</comment>
<sequence length="222" mass="24808">MRSRLCLQTSSTARINAHRHQAEQTNSILDLDKMEIISSKRFILLTLATLSLLTPNIFCTDELMMPHFHSQEKDDKYPQPRGIPKGGKERSVNFQELKDSGAKNVIKMSPAPANKVPHSAANLPLRFGRTVEEGRSPRSWANMEAGTLNRVPSLPQRFGRTTARSIPKTLSGWLQRSLHPLAASELLHAMTCQHQEIQSPGGKQPKRQAFTATDDAEGKHEK</sequence>
<evidence type="ECO:0000256" key="1">
    <source>
        <dbReference type="ARBA" id="ARBA00004613"/>
    </source>
</evidence>
<evidence type="ECO:0000313" key="11">
    <source>
        <dbReference type="EMBL" id="KAK7819246.1"/>
    </source>
</evidence>
<dbReference type="GO" id="GO:0032277">
    <property type="term" value="P:negative regulation of gonadotropin secretion"/>
    <property type="evidence" value="ECO:0007669"/>
    <property type="project" value="TreeGrafter"/>
</dbReference>
<feature type="region of interest" description="Disordered" evidence="10">
    <location>
        <begin position="193"/>
        <end position="222"/>
    </location>
</feature>
<dbReference type="EMBL" id="JBBHLL010000082">
    <property type="protein sequence ID" value="KAK7819246.1"/>
    <property type="molecule type" value="Genomic_DNA"/>
</dbReference>
<keyword evidence="6" id="KW-0027">Amidation</keyword>
<dbReference type="GO" id="GO:0005102">
    <property type="term" value="F:signaling receptor binding"/>
    <property type="evidence" value="ECO:0007669"/>
    <property type="project" value="TreeGrafter"/>
</dbReference>
<comment type="function">
    <text evidence="8">Efficiently inhibits forskolin-induced production of cAMP. Blocks morphine-induced analgesia.</text>
</comment>
<keyword evidence="4" id="KW-0964">Secreted</keyword>
<evidence type="ECO:0000256" key="10">
    <source>
        <dbReference type="SAM" id="MobiDB-lite"/>
    </source>
</evidence>
<dbReference type="InterPro" id="IPR026297">
    <property type="entry name" value="FMRFamide-related/fGRP"/>
</dbReference>
<reference evidence="11 12" key="1">
    <citation type="journal article" date="2023" name="bioRxiv">
        <title>Conserved and derived expression patterns and positive selection on dental genes reveal complex evolutionary context of ever-growing rodent molars.</title>
        <authorList>
            <person name="Calamari Z.T."/>
            <person name="Song A."/>
            <person name="Cohen E."/>
            <person name="Akter M."/>
            <person name="Roy R.D."/>
            <person name="Hallikas O."/>
            <person name="Christensen M.M."/>
            <person name="Li P."/>
            <person name="Marangoni P."/>
            <person name="Jernvall J."/>
            <person name="Klein O.D."/>
        </authorList>
    </citation>
    <scope>NUCLEOTIDE SEQUENCE [LARGE SCALE GENOMIC DNA]</scope>
    <source>
        <strain evidence="11">V071</strain>
    </source>
</reference>
<evidence type="ECO:0000256" key="9">
    <source>
        <dbReference type="ARBA" id="ARBA00046154"/>
    </source>
</evidence>
<evidence type="ECO:0000256" key="2">
    <source>
        <dbReference type="ARBA" id="ARBA00006356"/>
    </source>
</evidence>
<comment type="caution">
    <text evidence="11">The sequence shown here is derived from an EMBL/GenBank/DDBJ whole genome shotgun (WGS) entry which is preliminary data.</text>
</comment>
<accession>A0AAW0IYR2</accession>
<keyword evidence="5" id="KW-0732">Signal</keyword>
<dbReference type="PANTHER" id="PTHR14403">
    <property type="entry name" value="RFAMIDE PEPTIDE GONADOTROPIN INHIBITORY HORMONE"/>
    <property type="match status" value="1"/>
</dbReference>
<proteinExistence type="inferred from homology"/>
<protein>
    <recommendedName>
        <fullName evidence="3">Pro-FMRFamide-related neuropeptide VF</fullName>
    </recommendedName>
</protein>
<evidence type="ECO:0000256" key="6">
    <source>
        <dbReference type="ARBA" id="ARBA00022815"/>
    </source>
</evidence>
<feature type="compositionally biased region" description="Basic and acidic residues" evidence="10">
    <location>
        <begin position="69"/>
        <end position="78"/>
    </location>
</feature>
<feature type="region of interest" description="Disordered" evidence="10">
    <location>
        <begin position="69"/>
        <end position="89"/>
    </location>
</feature>
<evidence type="ECO:0000256" key="5">
    <source>
        <dbReference type="ARBA" id="ARBA00022729"/>
    </source>
</evidence>
<evidence type="ECO:0000313" key="12">
    <source>
        <dbReference type="Proteomes" id="UP001488838"/>
    </source>
</evidence>
<comment type="function">
    <text evidence="9">Efficiently inhibits forskolin-induced production of cAMP. Acts as a potent negative regulator of gonadotropin synthesis and secretion. Induces secretion of prolactin.</text>
</comment>
<comment type="similarity">
    <text evidence="2">Belongs to the FARP (FMRFamide related peptide) family.</text>
</comment>
<evidence type="ECO:0000256" key="8">
    <source>
        <dbReference type="ARBA" id="ARBA00045318"/>
    </source>
</evidence>
<dbReference type="AlphaFoldDB" id="A0AAW0IYR2"/>
<keyword evidence="7" id="KW-0527">Neuropeptide</keyword>